<accession>A0A067SG95</accession>
<reference evidence="2" key="1">
    <citation type="journal article" date="2014" name="Proc. Natl. Acad. Sci. U.S.A.">
        <title>Extensive sampling of basidiomycete genomes demonstrates inadequacy of the white-rot/brown-rot paradigm for wood decay fungi.</title>
        <authorList>
            <person name="Riley R."/>
            <person name="Salamov A.A."/>
            <person name="Brown D.W."/>
            <person name="Nagy L.G."/>
            <person name="Floudas D."/>
            <person name="Held B.W."/>
            <person name="Levasseur A."/>
            <person name="Lombard V."/>
            <person name="Morin E."/>
            <person name="Otillar R."/>
            <person name="Lindquist E.A."/>
            <person name="Sun H."/>
            <person name="LaButti K.M."/>
            <person name="Schmutz J."/>
            <person name="Jabbour D."/>
            <person name="Luo H."/>
            <person name="Baker S.E."/>
            <person name="Pisabarro A.G."/>
            <person name="Walton J.D."/>
            <person name="Blanchette R.A."/>
            <person name="Henrissat B."/>
            <person name="Martin F."/>
            <person name="Cullen D."/>
            <person name="Hibbett D.S."/>
            <person name="Grigoriev I.V."/>
        </authorList>
    </citation>
    <scope>NUCLEOTIDE SEQUENCE [LARGE SCALE GENOMIC DNA]</scope>
    <source>
        <strain evidence="2">CBS 339.88</strain>
    </source>
</reference>
<evidence type="ECO:0000313" key="1">
    <source>
        <dbReference type="EMBL" id="KDR69017.1"/>
    </source>
</evidence>
<dbReference type="Proteomes" id="UP000027222">
    <property type="component" value="Unassembled WGS sequence"/>
</dbReference>
<keyword evidence="2" id="KW-1185">Reference proteome</keyword>
<sequence>MPEYSRYMYENDDLYTPDFAEYNKQIKLHVEGSTYIAVDKVVIQSWAEALEVEYLGRAAPWLVVSESSISQHAFDEDD</sequence>
<name>A0A067SG95_GALM3</name>
<dbReference type="HOGENOM" id="CLU_2622201_0_0_1"/>
<dbReference type="EMBL" id="KL142404">
    <property type="protein sequence ID" value="KDR69017.1"/>
    <property type="molecule type" value="Genomic_DNA"/>
</dbReference>
<evidence type="ECO:0000313" key="2">
    <source>
        <dbReference type="Proteomes" id="UP000027222"/>
    </source>
</evidence>
<protein>
    <submittedName>
        <fullName evidence="1">Uncharacterized protein</fullName>
    </submittedName>
</protein>
<dbReference type="AlphaFoldDB" id="A0A067SG95"/>
<proteinExistence type="predicted"/>
<gene>
    <name evidence="1" type="ORF">GALMADRAFT_145760</name>
</gene>
<organism evidence="1 2">
    <name type="scientific">Galerina marginata (strain CBS 339.88)</name>
    <dbReference type="NCBI Taxonomy" id="685588"/>
    <lineage>
        <taxon>Eukaryota</taxon>
        <taxon>Fungi</taxon>
        <taxon>Dikarya</taxon>
        <taxon>Basidiomycota</taxon>
        <taxon>Agaricomycotina</taxon>
        <taxon>Agaricomycetes</taxon>
        <taxon>Agaricomycetidae</taxon>
        <taxon>Agaricales</taxon>
        <taxon>Agaricineae</taxon>
        <taxon>Strophariaceae</taxon>
        <taxon>Galerina</taxon>
    </lineage>
</organism>